<name>A0A554XF00_9BURK</name>
<dbReference type="AlphaFoldDB" id="A0A554XF00"/>
<keyword evidence="3" id="KW-1185">Reference proteome</keyword>
<dbReference type="EMBL" id="VJON01000019">
    <property type="protein sequence ID" value="TSE34412.1"/>
    <property type="molecule type" value="Genomic_DNA"/>
</dbReference>
<comment type="caution">
    <text evidence="2">The sequence shown here is derived from an EMBL/GenBank/DDBJ whole genome shotgun (WGS) entry which is preliminary data.</text>
</comment>
<gene>
    <name evidence="2" type="ORF">Tchar_01387</name>
</gene>
<accession>A0A554XF00</accession>
<organism evidence="2 3">
    <name type="scientific">Tepidimonas charontis</name>
    <dbReference type="NCBI Taxonomy" id="2267262"/>
    <lineage>
        <taxon>Bacteria</taxon>
        <taxon>Pseudomonadati</taxon>
        <taxon>Pseudomonadota</taxon>
        <taxon>Betaproteobacteria</taxon>
        <taxon>Burkholderiales</taxon>
        <taxon>Tepidimonas</taxon>
    </lineage>
</organism>
<proteinExistence type="predicted"/>
<dbReference type="Proteomes" id="UP000318294">
    <property type="component" value="Unassembled WGS sequence"/>
</dbReference>
<keyword evidence="1" id="KW-0812">Transmembrane</keyword>
<evidence type="ECO:0000313" key="3">
    <source>
        <dbReference type="Proteomes" id="UP000318294"/>
    </source>
</evidence>
<reference evidence="2 3" key="1">
    <citation type="submission" date="2019-07" db="EMBL/GenBank/DDBJ databases">
        <title>Tepidimonas charontis SPSP-6 draft genome.</title>
        <authorList>
            <person name="Da Costa M.S."/>
            <person name="Froufe H.J.C."/>
            <person name="Egas C."/>
            <person name="Albuquerque L."/>
        </authorList>
    </citation>
    <scope>NUCLEOTIDE SEQUENCE [LARGE SCALE GENOMIC DNA]</scope>
    <source>
        <strain evidence="2 3">SPSP-6</strain>
    </source>
</reference>
<keyword evidence="1" id="KW-0472">Membrane</keyword>
<feature type="transmembrane region" description="Helical" evidence="1">
    <location>
        <begin position="27"/>
        <end position="53"/>
    </location>
</feature>
<evidence type="ECO:0000256" key="1">
    <source>
        <dbReference type="SAM" id="Phobius"/>
    </source>
</evidence>
<protein>
    <submittedName>
        <fullName evidence="2">Uncharacterized protein</fullName>
    </submittedName>
</protein>
<keyword evidence="1" id="KW-1133">Transmembrane helix</keyword>
<sequence>MSGTAYRHLKRAASAAARAVGLRAHGAVYGVATAFILLCALCAAVLTAAQLAAGEHLPLQRCLELAGAGVGVLLAAPAAFAVRWSERRRAARADAQRAEALRTAADDITKRDGAVLLPRAILFAVAQQQQQLLSQLLSLRSRSAFSRAAAVAALAFARARMHAAFVALPRAHTRAFAFRPGC</sequence>
<evidence type="ECO:0000313" key="2">
    <source>
        <dbReference type="EMBL" id="TSE34412.1"/>
    </source>
</evidence>
<feature type="transmembrane region" description="Helical" evidence="1">
    <location>
        <begin position="65"/>
        <end position="82"/>
    </location>
</feature>